<reference evidence="3 4" key="1">
    <citation type="journal article" date="2018" name="BMC Genomics">
        <title>The genome of Naegleria lovaniensis, the basis for a comparative approach to unravel pathogenicity factors of the human pathogenic amoeba N. fowleri.</title>
        <authorList>
            <person name="Liechti N."/>
            <person name="Schurch N."/>
            <person name="Bruggmann R."/>
            <person name="Wittwer M."/>
        </authorList>
    </citation>
    <scope>NUCLEOTIDE SEQUENCE [LARGE SCALE GENOMIC DNA]</scope>
    <source>
        <strain evidence="3 4">ATCC 30569</strain>
    </source>
</reference>
<dbReference type="PROSITE" id="PS50195">
    <property type="entry name" value="PX"/>
    <property type="match status" value="1"/>
</dbReference>
<comment type="caution">
    <text evidence="3">The sequence shown here is derived from an EMBL/GenBank/DDBJ whole genome shotgun (WGS) entry which is preliminary data.</text>
</comment>
<feature type="domain" description="PX" evidence="2">
    <location>
        <begin position="249"/>
        <end position="375"/>
    </location>
</feature>
<feature type="compositionally biased region" description="Basic and acidic residues" evidence="1">
    <location>
        <begin position="386"/>
        <end position="403"/>
    </location>
</feature>
<dbReference type="AlphaFoldDB" id="A0AA88GP75"/>
<dbReference type="InterPro" id="IPR001683">
    <property type="entry name" value="PX_dom"/>
</dbReference>
<dbReference type="GeneID" id="68097786"/>
<evidence type="ECO:0000313" key="4">
    <source>
        <dbReference type="Proteomes" id="UP000816034"/>
    </source>
</evidence>
<evidence type="ECO:0000259" key="2">
    <source>
        <dbReference type="PROSITE" id="PS50195"/>
    </source>
</evidence>
<dbReference type="SUPFAM" id="SSF64268">
    <property type="entry name" value="PX domain"/>
    <property type="match status" value="1"/>
</dbReference>
<keyword evidence="4" id="KW-1185">Reference proteome</keyword>
<dbReference type="CDD" id="cd06093">
    <property type="entry name" value="PX_domain"/>
    <property type="match status" value="1"/>
</dbReference>
<protein>
    <recommendedName>
        <fullName evidence="2">PX domain-containing protein</fullName>
    </recommendedName>
</protein>
<dbReference type="GO" id="GO:0035091">
    <property type="term" value="F:phosphatidylinositol binding"/>
    <property type="evidence" value="ECO:0007669"/>
    <property type="project" value="InterPro"/>
</dbReference>
<accession>A0AA88GP75</accession>
<proteinExistence type="predicted"/>
<dbReference type="InterPro" id="IPR036871">
    <property type="entry name" value="PX_dom_sf"/>
</dbReference>
<feature type="region of interest" description="Disordered" evidence="1">
    <location>
        <begin position="375"/>
        <end position="406"/>
    </location>
</feature>
<evidence type="ECO:0000313" key="3">
    <source>
        <dbReference type="EMBL" id="KAG2382751.1"/>
    </source>
</evidence>
<name>A0AA88GP75_NAELO</name>
<dbReference type="RefSeq" id="XP_044548430.1">
    <property type="nucleotide sequence ID" value="XM_044695070.1"/>
</dbReference>
<dbReference type="Pfam" id="PF00787">
    <property type="entry name" value="PX"/>
    <property type="match status" value="1"/>
</dbReference>
<dbReference type="Gene3D" id="3.30.1520.10">
    <property type="entry name" value="Phox-like domain"/>
    <property type="match status" value="1"/>
</dbReference>
<dbReference type="SMART" id="SM00312">
    <property type="entry name" value="PX"/>
    <property type="match status" value="1"/>
</dbReference>
<dbReference type="EMBL" id="PYSW02000023">
    <property type="protein sequence ID" value="KAG2382751.1"/>
    <property type="molecule type" value="Genomic_DNA"/>
</dbReference>
<organism evidence="3 4">
    <name type="scientific">Naegleria lovaniensis</name>
    <name type="common">Amoeba</name>
    <dbReference type="NCBI Taxonomy" id="51637"/>
    <lineage>
        <taxon>Eukaryota</taxon>
        <taxon>Discoba</taxon>
        <taxon>Heterolobosea</taxon>
        <taxon>Tetramitia</taxon>
        <taxon>Eutetramitia</taxon>
        <taxon>Vahlkampfiidae</taxon>
        <taxon>Naegleria</taxon>
    </lineage>
</organism>
<evidence type="ECO:0000256" key="1">
    <source>
        <dbReference type="SAM" id="MobiDB-lite"/>
    </source>
</evidence>
<dbReference type="Proteomes" id="UP000816034">
    <property type="component" value="Unassembled WGS sequence"/>
</dbReference>
<gene>
    <name evidence="3" type="ORF">C9374_005331</name>
</gene>
<sequence length="425" mass="49546">MEDHPLTSTSQPTHETIPSSDLFELEYEMIYNNVHYLSDPLILTHIVSLLMESLKEKFLEEQIASFSQPSTTTNSSDNEKESSRIIAHEILKFRLVCKSWKKVIDTSFMPTLVIPHLKKCLHDQEQSVTDGTAFTCFRIPAALLFVFAFGAGHIGDHVLESYWNTNKKELGKVVARASFLLSIYTFRTTMMFLQGNPVVLPAVVAGVIVDQAIEQILKYRNKSKLANKQHSLAELEENMKYANSCIQNCEIVKTMSDRNSSKNKHSCFYVIRVTLKMNENELKYKLYKKYTDFRKLYDLMCQCVKQAHLLEEDDQTPLYFPEKQWIESFLNWRPEEVIEQRKKVFSKMLNLLVNQSAVYDSCEIMKFFSPDHKMEDNETLEDEQSNEDKLNKEETSSPLIHDDEHDDIEDYEWRLLKKADSQLEQ</sequence>